<comment type="caution">
    <text evidence="1">The sequence shown here is derived from an EMBL/GenBank/DDBJ whole genome shotgun (WGS) entry which is preliminary data.</text>
</comment>
<dbReference type="AlphaFoldDB" id="A0A815ZM99"/>
<sequence>MQWSRRHMAEFFGGTEWQARSAMDIRSTYGLLAIDLPLQNRAKISDATIAKVLFFYEDDTISRQSSNKKDTIGVKLLNGDKIRKACRFLIMSISEAYELFKKQYENDLSVKIGHSKFFYLRPKRAKFSISHNVCVCFYHAKYQTVSP</sequence>
<name>A0A815ZM99_9BILA</name>
<organism evidence="1 3">
    <name type="scientific">Didymodactylos carnosus</name>
    <dbReference type="NCBI Taxonomy" id="1234261"/>
    <lineage>
        <taxon>Eukaryota</taxon>
        <taxon>Metazoa</taxon>
        <taxon>Spiralia</taxon>
        <taxon>Gnathifera</taxon>
        <taxon>Rotifera</taxon>
        <taxon>Eurotatoria</taxon>
        <taxon>Bdelloidea</taxon>
        <taxon>Philodinida</taxon>
        <taxon>Philodinidae</taxon>
        <taxon>Didymodactylos</taxon>
    </lineage>
</organism>
<proteinExistence type="predicted"/>
<evidence type="ECO:0000313" key="3">
    <source>
        <dbReference type="Proteomes" id="UP000663829"/>
    </source>
</evidence>
<dbReference type="Proteomes" id="UP000663829">
    <property type="component" value="Unassembled WGS sequence"/>
</dbReference>
<accession>A0A815ZM99</accession>
<dbReference type="OrthoDB" id="10062343at2759"/>
<gene>
    <name evidence="1" type="ORF">GPM918_LOCUS41293</name>
    <name evidence="2" type="ORF">SRO942_LOCUS42326</name>
</gene>
<keyword evidence="3" id="KW-1185">Reference proteome</keyword>
<reference evidence="1" key="1">
    <citation type="submission" date="2021-02" db="EMBL/GenBank/DDBJ databases">
        <authorList>
            <person name="Nowell W R."/>
        </authorList>
    </citation>
    <scope>NUCLEOTIDE SEQUENCE</scope>
</reference>
<evidence type="ECO:0000313" key="2">
    <source>
        <dbReference type="EMBL" id="CAF4452698.1"/>
    </source>
</evidence>
<dbReference type="EMBL" id="CAJOBC010098222">
    <property type="protein sequence ID" value="CAF4452698.1"/>
    <property type="molecule type" value="Genomic_DNA"/>
</dbReference>
<protein>
    <submittedName>
        <fullName evidence="1">Uncharacterized protein</fullName>
    </submittedName>
</protein>
<dbReference type="EMBL" id="CAJNOQ010032213">
    <property type="protein sequence ID" value="CAF1584079.1"/>
    <property type="molecule type" value="Genomic_DNA"/>
</dbReference>
<feature type="non-terminal residue" evidence="1">
    <location>
        <position position="147"/>
    </location>
</feature>
<dbReference type="Proteomes" id="UP000681722">
    <property type="component" value="Unassembled WGS sequence"/>
</dbReference>
<evidence type="ECO:0000313" key="1">
    <source>
        <dbReference type="EMBL" id="CAF1584079.1"/>
    </source>
</evidence>